<gene>
    <name evidence="1" type="ORF">Goarm_000879</name>
</gene>
<dbReference type="AlphaFoldDB" id="A0A7J9KB79"/>
<comment type="caution">
    <text evidence="1">The sequence shown here is derived from an EMBL/GenBank/DDBJ whole genome shotgun (WGS) entry which is preliminary data.</text>
</comment>
<name>A0A7J9KB79_9ROSI</name>
<keyword evidence="2" id="KW-1185">Reference proteome</keyword>
<evidence type="ECO:0000313" key="1">
    <source>
        <dbReference type="EMBL" id="MBA0843717.1"/>
    </source>
</evidence>
<organism evidence="1 2">
    <name type="scientific">Gossypium armourianum</name>
    <dbReference type="NCBI Taxonomy" id="34283"/>
    <lineage>
        <taxon>Eukaryota</taxon>
        <taxon>Viridiplantae</taxon>
        <taxon>Streptophyta</taxon>
        <taxon>Embryophyta</taxon>
        <taxon>Tracheophyta</taxon>
        <taxon>Spermatophyta</taxon>
        <taxon>Magnoliopsida</taxon>
        <taxon>eudicotyledons</taxon>
        <taxon>Gunneridae</taxon>
        <taxon>Pentapetalae</taxon>
        <taxon>rosids</taxon>
        <taxon>malvids</taxon>
        <taxon>Malvales</taxon>
        <taxon>Malvaceae</taxon>
        <taxon>Malvoideae</taxon>
        <taxon>Gossypium</taxon>
    </lineage>
</organism>
<dbReference type="Proteomes" id="UP000593575">
    <property type="component" value="Unassembled WGS sequence"/>
</dbReference>
<proteinExistence type="predicted"/>
<feature type="non-terminal residue" evidence="1">
    <location>
        <position position="28"/>
    </location>
</feature>
<reference evidence="1 2" key="1">
    <citation type="journal article" date="2019" name="Genome Biol. Evol.">
        <title>Insights into the evolution of the New World diploid cottons (Gossypium, subgenus Houzingenia) based on genome sequencing.</title>
        <authorList>
            <person name="Grover C.E."/>
            <person name="Arick M.A. 2nd"/>
            <person name="Thrash A."/>
            <person name="Conover J.L."/>
            <person name="Sanders W.S."/>
            <person name="Peterson D.G."/>
            <person name="Frelichowski J.E."/>
            <person name="Scheffler J.A."/>
            <person name="Scheffler B.E."/>
            <person name="Wendel J.F."/>
        </authorList>
    </citation>
    <scope>NUCLEOTIDE SEQUENCE [LARGE SCALE GENOMIC DNA]</scope>
    <source>
        <strain evidence="1">6</strain>
        <tissue evidence="1">Leaf</tissue>
    </source>
</reference>
<evidence type="ECO:0000313" key="2">
    <source>
        <dbReference type="Proteomes" id="UP000593575"/>
    </source>
</evidence>
<sequence length="28" mass="2944">MVTGFALWPVTLVASPKGMSLHLALCSL</sequence>
<dbReference type="EMBL" id="JABFAE010000013">
    <property type="protein sequence ID" value="MBA0843717.1"/>
    <property type="molecule type" value="Genomic_DNA"/>
</dbReference>
<accession>A0A7J9KB79</accession>
<protein>
    <submittedName>
        <fullName evidence="1">Uncharacterized protein</fullName>
    </submittedName>
</protein>